<accession>A0A5M5C4W9</accession>
<dbReference type="EMBL" id="VWLE01000270">
    <property type="protein sequence ID" value="KAA3947734.1"/>
    <property type="molecule type" value="Genomic_DNA"/>
</dbReference>
<sequence length="47" mass="5685">MKQHFIIKNNQKHLLLFFAGWGMDETPFLTIHPTDKDWMICYDCRSL</sequence>
<organism evidence="1 2">
    <name type="scientific">Bacteroides ovatus</name>
    <dbReference type="NCBI Taxonomy" id="28116"/>
    <lineage>
        <taxon>Bacteria</taxon>
        <taxon>Pseudomonadati</taxon>
        <taxon>Bacteroidota</taxon>
        <taxon>Bacteroidia</taxon>
        <taxon>Bacteroidales</taxon>
        <taxon>Bacteroidaceae</taxon>
        <taxon>Bacteroides</taxon>
    </lineage>
</organism>
<comment type="caution">
    <text evidence="1">The sequence shown here is derived from an EMBL/GenBank/DDBJ whole genome shotgun (WGS) entry which is preliminary data.</text>
</comment>
<dbReference type="AlphaFoldDB" id="A0A5M5C4W9"/>
<dbReference type="Proteomes" id="UP000323717">
    <property type="component" value="Unassembled WGS sequence"/>
</dbReference>
<gene>
    <name evidence="1" type="ORF">F3D71_17325</name>
</gene>
<proteinExistence type="predicted"/>
<name>A0A5M5C4W9_BACOV</name>
<evidence type="ECO:0000313" key="1">
    <source>
        <dbReference type="EMBL" id="KAA3947734.1"/>
    </source>
</evidence>
<feature type="non-terminal residue" evidence="1">
    <location>
        <position position="47"/>
    </location>
</feature>
<evidence type="ECO:0000313" key="2">
    <source>
        <dbReference type="Proteomes" id="UP000323717"/>
    </source>
</evidence>
<reference evidence="1 2" key="1">
    <citation type="journal article" date="2019" name="Nat. Med.">
        <title>A library of human gut bacterial isolates paired with longitudinal multiomics data enables mechanistic microbiome research.</title>
        <authorList>
            <person name="Poyet M."/>
            <person name="Groussin M."/>
            <person name="Gibbons S.M."/>
            <person name="Avila-Pacheco J."/>
            <person name="Jiang X."/>
            <person name="Kearney S.M."/>
            <person name="Perrotta A.R."/>
            <person name="Berdy B."/>
            <person name="Zhao S."/>
            <person name="Lieberman T.D."/>
            <person name="Swanson P.K."/>
            <person name="Smith M."/>
            <person name="Roesemann S."/>
            <person name="Alexander J.E."/>
            <person name="Rich S.A."/>
            <person name="Livny J."/>
            <person name="Vlamakis H."/>
            <person name="Clish C."/>
            <person name="Bullock K."/>
            <person name="Deik A."/>
            <person name="Scott J."/>
            <person name="Pierce K.A."/>
            <person name="Xavier R.J."/>
            <person name="Alm E.J."/>
        </authorList>
    </citation>
    <scope>NUCLEOTIDE SEQUENCE [LARGE SCALE GENOMIC DNA]</scope>
    <source>
        <strain evidence="1 2">BIOML-A163</strain>
    </source>
</reference>
<protein>
    <submittedName>
        <fullName evidence="1">DUF452 family protein</fullName>
    </submittedName>
</protein>